<keyword evidence="5" id="KW-1185">Reference proteome</keyword>
<protein>
    <recommendedName>
        <fullName evidence="3">Large polyvalent protein associated domain-containing protein</fullName>
    </recommendedName>
</protein>
<evidence type="ECO:0000256" key="2">
    <source>
        <dbReference type="SAM" id="MobiDB-lite"/>
    </source>
</evidence>
<feature type="coiled-coil region" evidence="1">
    <location>
        <begin position="1034"/>
        <end position="1061"/>
    </location>
</feature>
<feature type="region of interest" description="Disordered" evidence="2">
    <location>
        <begin position="1"/>
        <end position="25"/>
    </location>
</feature>
<dbReference type="InterPro" id="IPR040738">
    <property type="entry name" value="LPD22"/>
</dbReference>
<evidence type="ECO:0000313" key="5">
    <source>
        <dbReference type="Proteomes" id="UP000185151"/>
    </source>
</evidence>
<accession>A0A1N6KP96</accession>
<dbReference type="OrthoDB" id="9041348at2"/>
<evidence type="ECO:0000256" key="1">
    <source>
        <dbReference type="SAM" id="Coils"/>
    </source>
</evidence>
<organism evidence="4 5">
    <name type="scientific">Paraburkholderia phenazinium</name>
    <dbReference type="NCBI Taxonomy" id="60549"/>
    <lineage>
        <taxon>Bacteria</taxon>
        <taxon>Pseudomonadati</taxon>
        <taxon>Pseudomonadota</taxon>
        <taxon>Betaproteobacteria</taxon>
        <taxon>Burkholderiales</taxon>
        <taxon>Burkholderiaceae</taxon>
        <taxon>Paraburkholderia</taxon>
    </lineage>
</organism>
<sequence length="1881" mass="205147">MAGFDLDSAQPIGGAPTAAPAPSDNVFDLATAKPIGQAQTLQAAQGVAVANSEQSADAAGRAAGIAKQIGAPQAAVETDLPRYEAQAKAQNNAQILSQSPRLADWVANNPDSARVAQDDFDGMSQLEGLTSAQSAQALTATKDMLTGLAKGVGSSFTSSALALNRAVGGGLSLLDKATGTDAGDWWYQRMIEPALANRQALAEPATAPFGVKAADTVGNMLGLLAQVALTGPAGAEAQTAEAAPGVAQAVGQTVAHGARAMAFPALTSAVNTGKDVYDQTGDMAQAIKAAQMSYATTTLGGIVPLGAEGSLAYRLATGAASGVATGEVSRQAMNLVMPQQEGFDPEQTILSGLSGAMLSGVMGRSPLHDAVQQAYQVGLDAETAERGGATVQQISQIAQASKLRTHDPEAFRNYVQQVSEDGPVSNVYVDGKMLADALHQSAVDPSQIPGLPDRLNEAVATGGDVQIPIADYATHIAGTDLDKVILPELKTEEGGMTYSEGQAFYQNARDEMQERANGVVDETTNAGTTQKELGDISDSLTSQIAATGRYPANVGRASIEPAVQFYRTMSERMGISPAELFDRYPLRIVGEDMGVGLQQSERGAFNPDTNTIALLKDADLSTALHESGHFFLSTLGDLAGREDAPQQIKDDMQSFLTWAGGKDLADWQGRTLEQQRTMHEKFARGFESYLMEGKAPTIEMQSLFSRFRSWLMNVYRNMTAFHGAEPNDEMRGVFDRMLASDEAIQRAEQVRGYLPLDVKAAGASDAQQAAYARQGEQATQDAIRDMQAKSIKDMQWMSKARGKIIREMQRQHDVLRDEVREKVALEVMDQPVNLARTFLETGESTDPRTGDRVSAEEGYKLNSDALKRMYAEDTYPPDLTKLRGLTAKGGMHPDDVADLFGYRSGDDLVRDLINAEKPKAATERLTDERMLQEHGELTDPQAIEDAANLAVANHARARFMATGLKILSNSDIPATELAKAAQATAERMIAGKRVLELNPRQYEVAEAKANREAITKAPKDPKGAVESQRQALLSNRLARAAREAQAEVDKIVAEQKQYDKASIRKKMDLDVLEQIDALRERFDFRRNPPDENQKTAGQKSLSMWIRSQQDLGYSPLVNPDMTNPAVRMPYREMTVEQIRGFRDTIHSLETIARARKSVTVEGQQRDLASVVDELVAKMKEKPDQFQIEDLVEKPRSGVDNPMKVALDRVSSFLRATAAELKPQQFKANQFDAQEILGPFTRTMFDRVFSANYQKVDMLKSLSDYFGNAVKEKLGQEWQDRLTEEVPNNRLLDADLSKEFGPKVYRRLTRGDMLGIARNVGNESNFEKLTKGMDWDPRDVWLFLHDNMTEKDWQATQITWDAFEQHWPEMVEMNKRLGNTSPDRVEPRPFQTKFGEMKGGYAPIDYDPIRSRLGARKQDSAAIDPSEGLFGKGYYRADTTTNGSLNGRIEGYFDRVNLDYHSLEKRLHDTVHDLAYREALIDVHKILMNRDFAKQFKLSNGPEQYKSMQRWLGNLANSQNMEDKSSRLVAIMSSARRAIVANGIALRISTVLKHGGSAALKSTGYFSGGGQKYFAARMAAIGLNHSAEVEGAIEKFPEIRARLMQQDRDYRQTSASLFQPESLHAKAERFGHSMVAWSDMMTAVPTAWAAYDRAITEGIPKNRGGTGQPMSEADAISYANQIVREAHGSNIEASRSMILAERNEAIKMFTTLYGFMNNTLGQNMDIVDKLRTNGFSKPEVLSRYLMAMIVPALWAGVLAKPDKKEGVAKWAMGAIGGEYASMVPMMRDAWSAIQGYSSAGMPAYMSALGAIAKPVEDIVKSVEGKPVKAPIKDFGNAIGLAIPGAGQVGTTIQYAADVKSGKQQPKNVVDVARGLALGQGNQ</sequence>
<name>A0A1N6KP96_9BURK</name>
<evidence type="ECO:0000259" key="3">
    <source>
        <dbReference type="Pfam" id="PF18834"/>
    </source>
</evidence>
<feature type="compositionally biased region" description="Low complexity" evidence="2">
    <location>
        <begin position="9"/>
        <end position="22"/>
    </location>
</feature>
<gene>
    <name evidence="4" type="ORF">SAMN05444165_4139</name>
</gene>
<proteinExistence type="predicted"/>
<keyword evidence="1" id="KW-0175">Coiled coil</keyword>
<dbReference type="Pfam" id="PF18834">
    <property type="entry name" value="LPD22"/>
    <property type="match status" value="1"/>
</dbReference>
<evidence type="ECO:0000313" key="4">
    <source>
        <dbReference type="EMBL" id="SIO58422.1"/>
    </source>
</evidence>
<feature type="domain" description="Large polyvalent protein associated" evidence="3">
    <location>
        <begin position="44"/>
        <end position="139"/>
    </location>
</feature>
<reference evidence="4 5" key="1">
    <citation type="submission" date="2016-11" db="EMBL/GenBank/DDBJ databases">
        <authorList>
            <person name="Jaros S."/>
            <person name="Januszkiewicz K."/>
            <person name="Wedrychowicz H."/>
        </authorList>
    </citation>
    <scope>NUCLEOTIDE SEQUENCE [LARGE SCALE GENOMIC DNA]</scope>
    <source>
        <strain evidence="4 5">GAS95</strain>
    </source>
</reference>
<dbReference type="RefSeq" id="WP_074298701.1">
    <property type="nucleotide sequence ID" value="NZ_FSRU01000002.1"/>
</dbReference>
<dbReference type="Proteomes" id="UP000185151">
    <property type="component" value="Unassembled WGS sequence"/>
</dbReference>
<dbReference type="EMBL" id="FSRU01000002">
    <property type="protein sequence ID" value="SIO58422.1"/>
    <property type="molecule type" value="Genomic_DNA"/>
</dbReference>